<dbReference type="InterPro" id="IPR001898">
    <property type="entry name" value="SLC13A/DASS"/>
</dbReference>
<reference evidence="8 9" key="1">
    <citation type="journal article" date="2022" name="Nat. Genet.">
        <title>Improved pea reference genome and pan-genome highlight genomic features and evolutionary characteristics.</title>
        <authorList>
            <person name="Yang T."/>
            <person name="Liu R."/>
            <person name="Luo Y."/>
            <person name="Hu S."/>
            <person name="Wang D."/>
            <person name="Wang C."/>
            <person name="Pandey M.K."/>
            <person name="Ge S."/>
            <person name="Xu Q."/>
            <person name="Li N."/>
            <person name="Li G."/>
            <person name="Huang Y."/>
            <person name="Saxena R.K."/>
            <person name="Ji Y."/>
            <person name="Li M."/>
            <person name="Yan X."/>
            <person name="He Y."/>
            <person name="Liu Y."/>
            <person name="Wang X."/>
            <person name="Xiang C."/>
            <person name="Varshney R.K."/>
            <person name="Ding H."/>
            <person name="Gao S."/>
            <person name="Zong X."/>
        </authorList>
    </citation>
    <scope>NUCLEOTIDE SEQUENCE [LARGE SCALE GENOMIC DNA]</scope>
    <source>
        <strain evidence="8 9">cv. Zhongwan 6</strain>
    </source>
</reference>
<evidence type="ECO:0000313" key="8">
    <source>
        <dbReference type="EMBL" id="KAI5418890.1"/>
    </source>
</evidence>
<dbReference type="Gramene" id="Psat04G0320200-T1">
    <property type="protein sequence ID" value="KAI5418890.1"/>
    <property type="gene ID" value="KIW84_043202"/>
</dbReference>
<feature type="transmembrane region" description="Helical" evidence="7">
    <location>
        <begin position="230"/>
        <end position="250"/>
    </location>
</feature>
<dbReference type="AlphaFoldDB" id="A0A9D4XGV4"/>
<proteinExistence type="inferred from homology"/>
<organism evidence="8 9">
    <name type="scientific">Pisum sativum</name>
    <name type="common">Garden pea</name>
    <name type="synonym">Lathyrus oleraceus</name>
    <dbReference type="NCBI Taxonomy" id="3888"/>
    <lineage>
        <taxon>Eukaryota</taxon>
        <taxon>Viridiplantae</taxon>
        <taxon>Streptophyta</taxon>
        <taxon>Embryophyta</taxon>
        <taxon>Tracheophyta</taxon>
        <taxon>Spermatophyta</taxon>
        <taxon>Magnoliopsida</taxon>
        <taxon>eudicotyledons</taxon>
        <taxon>Gunneridae</taxon>
        <taxon>Pentapetalae</taxon>
        <taxon>rosids</taxon>
        <taxon>fabids</taxon>
        <taxon>Fabales</taxon>
        <taxon>Fabaceae</taxon>
        <taxon>Papilionoideae</taxon>
        <taxon>50 kb inversion clade</taxon>
        <taxon>NPAAA clade</taxon>
        <taxon>Hologalegina</taxon>
        <taxon>IRL clade</taxon>
        <taxon>Fabeae</taxon>
        <taxon>Lathyrus</taxon>
    </lineage>
</organism>
<keyword evidence="5 7" id="KW-1133">Transmembrane helix</keyword>
<comment type="caution">
    <text evidence="8">The sequence shown here is derived from an EMBL/GenBank/DDBJ whole genome shotgun (WGS) entry which is preliminary data.</text>
</comment>
<protein>
    <submittedName>
        <fullName evidence="8">Uncharacterized protein</fullName>
    </submittedName>
</protein>
<comment type="similarity">
    <text evidence="2">Belongs to the SLC13A/DASS transporter (TC 2.A.47) family. DIT1 subfamily.</text>
</comment>
<keyword evidence="4" id="KW-0934">Plastid</keyword>
<dbReference type="Pfam" id="PF00939">
    <property type="entry name" value="Na_sulph_symp"/>
    <property type="match status" value="2"/>
</dbReference>
<dbReference type="EMBL" id="JAMSHJ010000004">
    <property type="protein sequence ID" value="KAI5418890.1"/>
    <property type="molecule type" value="Genomic_DNA"/>
</dbReference>
<feature type="transmembrane region" description="Helical" evidence="7">
    <location>
        <begin position="167"/>
        <end position="190"/>
    </location>
</feature>
<evidence type="ECO:0000256" key="3">
    <source>
        <dbReference type="ARBA" id="ARBA00022692"/>
    </source>
</evidence>
<keyword evidence="4" id="KW-1001">Plastid inner membrane</keyword>
<accession>A0A9D4XGV4</accession>
<evidence type="ECO:0000256" key="2">
    <source>
        <dbReference type="ARBA" id="ARBA00007349"/>
    </source>
</evidence>
<evidence type="ECO:0000256" key="6">
    <source>
        <dbReference type="ARBA" id="ARBA00023136"/>
    </source>
</evidence>
<feature type="transmembrane region" description="Helical" evidence="7">
    <location>
        <begin position="100"/>
        <end position="120"/>
    </location>
</feature>
<keyword evidence="3 7" id="KW-0812">Transmembrane</keyword>
<evidence type="ECO:0000256" key="5">
    <source>
        <dbReference type="ARBA" id="ARBA00022989"/>
    </source>
</evidence>
<dbReference type="GO" id="GO:0015140">
    <property type="term" value="F:malate transmembrane transporter activity"/>
    <property type="evidence" value="ECO:0007669"/>
    <property type="project" value="UniProtKB-ARBA"/>
</dbReference>
<keyword evidence="9" id="KW-1185">Reference proteome</keyword>
<feature type="transmembrane region" description="Helical" evidence="7">
    <location>
        <begin position="140"/>
        <end position="160"/>
    </location>
</feature>
<dbReference type="GO" id="GO:0009706">
    <property type="term" value="C:chloroplast inner membrane"/>
    <property type="evidence" value="ECO:0007669"/>
    <property type="project" value="UniProtKB-SubCell"/>
</dbReference>
<keyword evidence="6 7" id="KW-0472">Membrane</keyword>
<evidence type="ECO:0000256" key="4">
    <source>
        <dbReference type="ARBA" id="ARBA00022780"/>
    </source>
</evidence>
<gene>
    <name evidence="8" type="ORF">KIW84_043202</name>
</gene>
<name>A0A9D4XGV4_PEA</name>
<evidence type="ECO:0000256" key="7">
    <source>
        <dbReference type="SAM" id="Phobius"/>
    </source>
</evidence>
<dbReference type="InterPro" id="IPR030676">
    <property type="entry name" value="CitT-rel"/>
</dbReference>
<comment type="subcellular location">
    <subcellularLocation>
        <location evidence="1">Plastid</location>
        <location evidence="1">Chloroplast inner membrane</location>
        <topology evidence="1">Multi-pass membrane protein</topology>
    </subcellularLocation>
</comment>
<evidence type="ECO:0000256" key="1">
    <source>
        <dbReference type="ARBA" id="ARBA00004478"/>
    </source>
</evidence>
<evidence type="ECO:0000313" key="9">
    <source>
        <dbReference type="Proteomes" id="UP001058974"/>
    </source>
</evidence>
<dbReference type="PANTHER" id="PTHR42826">
    <property type="entry name" value="DICARBOXYLATE TRANSPORTER 2.1, CHLOROPLASTIC"/>
    <property type="match status" value="1"/>
</dbReference>
<sequence length="299" mass="32168">MTDTATLSSSPASLPIIFHPHTPVISSSSSPSYPISPSLSTFRAAALQPPSHLSASVHLCHFADSKSITLSNLSNQFATTITSWCRCNFGIRSFGLGKRVVYQFVSLFGSSSLGLGYSLVFSEALLAPAIPSFLARASGIFLPLVKSLCVSCGSNVGYGMENKLGSVVYFGAMFTAFLSVATTMGTPPFFGAMVLSFLSNLMGGRTHYGIGSTPVFFGANYVPLAKWRGYGFVISIINILIWLGLGSIWWKACGVNSMLSMLVDCVYSDSDEVIVLYFWLVLKVPVVRQELVQLRKTAT</sequence>
<dbReference type="Proteomes" id="UP001058974">
    <property type="component" value="Chromosome 4"/>
</dbReference>